<evidence type="ECO:0000313" key="1">
    <source>
        <dbReference type="EMBL" id="EAR97290.2"/>
    </source>
</evidence>
<dbReference type="InParanoid" id="I7M1P4"/>
<dbReference type="KEGG" id="tet:TTHERM_00335670"/>
<dbReference type="Proteomes" id="UP000009168">
    <property type="component" value="Unassembled WGS sequence"/>
</dbReference>
<organism evidence="1 2">
    <name type="scientific">Tetrahymena thermophila (strain SB210)</name>
    <dbReference type="NCBI Taxonomy" id="312017"/>
    <lineage>
        <taxon>Eukaryota</taxon>
        <taxon>Sar</taxon>
        <taxon>Alveolata</taxon>
        <taxon>Ciliophora</taxon>
        <taxon>Intramacronucleata</taxon>
        <taxon>Oligohymenophorea</taxon>
        <taxon>Hymenostomatida</taxon>
        <taxon>Tetrahymenina</taxon>
        <taxon>Tetrahymenidae</taxon>
        <taxon>Tetrahymena</taxon>
    </lineage>
</organism>
<dbReference type="RefSeq" id="XP_001017535.2">
    <property type="nucleotide sequence ID" value="XM_001017535.2"/>
</dbReference>
<reference evidence="2" key="1">
    <citation type="journal article" date="2006" name="PLoS Biol.">
        <title>Macronuclear genome sequence of the ciliate Tetrahymena thermophila, a model eukaryote.</title>
        <authorList>
            <person name="Eisen J.A."/>
            <person name="Coyne R.S."/>
            <person name="Wu M."/>
            <person name="Wu D."/>
            <person name="Thiagarajan M."/>
            <person name="Wortman J.R."/>
            <person name="Badger J.H."/>
            <person name="Ren Q."/>
            <person name="Amedeo P."/>
            <person name="Jones K.M."/>
            <person name="Tallon L.J."/>
            <person name="Delcher A.L."/>
            <person name="Salzberg S.L."/>
            <person name="Silva J.C."/>
            <person name="Haas B.J."/>
            <person name="Majoros W.H."/>
            <person name="Farzad M."/>
            <person name="Carlton J.M."/>
            <person name="Smith R.K. Jr."/>
            <person name="Garg J."/>
            <person name="Pearlman R.E."/>
            <person name="Karrer K.M."/>
            <person name="Sun L."/>
            <person name="Manning G."/>
            <person name="Elde N.C."/>
            <person name="Turkewitz A.P."/>
            <person name="Asai D.J."/>
            <person name="Wilkes D.E."/>
            <person name="Wang Y."/>
            <person name="Cai H."/>
            <person name="Collins K."/>
            <person name="Stewart B.A."/>
            <person name="Lee S.R."/>
            <person name="Wilamowska K."/>
            <person name="Weinberg Z."/>
            <person name="Ruzzo W.L."/>
            <person name="Wloga D."/>
            <person name="Gaertig J."/>
            <person name="Frankel J."/>
            <person name="Tsao C.-C."/>
            <person name="Gorovsky M.A."/>
            <person name="Keeling P.J."/>
            <person name="Waller R.F."/>
            <person name="Patron N.J."/>
            <person name="Cherry J.M."/>
            <person name="Stover N.A."/>
            <person name="Krieger C.J."/>
            <person name="del Toro C."/>
            <person name="Ryder H.F."/>
            <person name="Williamson S.C."/>
            <person name="Barbeau R.A."/>
            <person name="Hamilton E.P."/>
            <person name="Orias E."/>
        </authorList>
    </citation>
    <scope>NUCLEOTIDE SEQUENCE [LARGE SCALE GENOMIC DNA]</scope>
    <source>
        <strain evidence="2">SB210</strain>
    </source>
</reference>
<gene>
    <name evidence="1" type="ORF">TTHERM_00335670</name>
</gene>
<protein>
    <submittedName>
        <fullName evidence="1">Uncharacterized protein</fullName>
    </submittedName>
</protein>
<name>I7M1P4_TETTS</name>
<dbReference type="AlphaFoldDB" id="I7M1P4"/>
<proteinExistence type="predicted"/>
<sequence>MNLLQSPFQQYSEYFTITYYTKQNKIISFIDLLVQSPDSSTINSQGQLQTYQTSYYQLESECNQIVMNKKDNSILVGCENAKIFFKKPVDNTEPKFQQSQKGQILNNFMTFSESDILVWFNKIYVEFYTFSSLEYLGNYQIEQPDEFLIDFFQFTQIKQFVVCTVKRILVFNITNKNITIASQSSQFEDIRGWIGLGNLQLIVGYGKIFKIQEVSVQIYCGVIIDYNNVIQSQSDQSYVLLRKVDIFQ</sequence>
<dbReference type="EMBL" id="GG662666">
    <property type="protein sequence ID" value="EAR97290.2"/>
    <property type="molecule type" value="Genomic_DNA"/>
</dbReference>
<evidence type="ECO:0000313" key="2">
    <source>
        <dbReference type="Proteomes" id="UP000009168"/>
    </source>
</evidence>
<dbReference type="GeneID" id="7846738"/>
<keyword evidence="2" id="KW-1185">Reference proteome</keyword>
<accession>I7M1P4</accession>